<protein>
    <submittedName>
        <fullName evidence="5">KLH33 protein</fullName>
    </submittedName>
</protein>
<sequence length="740" mass="83638">MWSGFEMSPFKVNDSSNENSPTAAASMEMFSNPEHCDAFFQNLNDMRVAELLVDSTIVLEGVIHKVHLLVLSCVSQLACQWMENEGSNVMISDMNGTKTIKLDGITSQNGLKALIKFAYTGEIDHMEPTQILEALSNLKMDHLAQLYRLKTKSSEIKMSTPIASMERQENMKKMKMFWERGIGCDVKLQVNEKFFEAHRIALAAGADFFHAMFSSGMKESQQSIVKLTSLSSSTLSTILNFIYSGTISLSWDNIFEVMEAVLQYQVVSALPLCTKFIQKEINDEYCLDCLLLAEAFNLTDLMNYVEQYILNNFRKVSLLPKFQDLSAEKLANLLENDGLCVSTEMEVFWSVLHWIEEDKNARTELAPKVMKSVRFPLLSPKELKEVWATEIMRDNLACKSILESSLSCSKYNLGNKGVMCKARTPGQVLVFIGGDHLNNDYSKRLPSKMLWFANRFLTDADNRNSTEWHPLSSIPDLPRFRHAVAVFNNQLYVFGGSRYYGQRDILKSVKRYDPDEDSWEDLPDMNECRNYFPVVCVNGVMYALGGNVDDFHCLSSVECYTLGDSAWRFVEPLDIPLCGHAAATWDKEIYISGGCDNKYNCTKNVFQYNALKGCIPQSSMWSERGGHVMQVIGDRFYVAGGLRQSCIGYTDQYLCECYNPLEDTWTAIASLPRPHVSPASAVLDSKLYILGGFCAETYKDCHLMHCYDLLTNRWICMGALPEAFADVAACVLVIPARLKQ</sequence>
<dbReference type="SUPFAM" id="SSF117281">
    <property type="entry name" value="Kelch motif"/>
    <property type="match status" value="1"/>
</dbReference>
<evidence type="ECO:0000313" key="6">
    <source>
        <dbReference type="Proteomes" id="UP000886611"/>
    </source>
</evidence>
<evidence type="ECO:0000259" key="4">
    <source>
        <dbReference type="PROSITE" id="PS50097"/>
    </source>
</evidence>
<dbReference type="OrthoDB" id="45365at2759"/>
<dbReference type="EMBL" id="JAATIS010004040">
    <property type="protein sequence ID" value="KAG2462364.1"/>
    <property type="molecule type" value="Genomic_DNA"/>
</dbReference>
<feature type="non-terminal residue" evidence="5">
    <location>
        <position position="1"/>
    </location>
</feature>
<evidence type="ECO:0000256" key="2">
    <source>
        <dbReference type="ARBA" id="ARBA00022737"/>
    </source>
</evidence>
<dbReference type="InterPro" id="IPR056737">
    <property type="entry name" value="Beta-prop_ATRN-MKLN-like"/>
</dbReference>
<reference evidence="5 6" key="1">
    <citation type="journal article" date="2021" name="Cell">
        <title>Tracing the genetic footprints of vertebrate landing in non-teleost ray-finned fishes.</title>
        <authorList>
            <person name="Bi X."/>
            <person name="Wang K."/>
            <person name="Yang L."/>
            <person name="Pan H."/>
            <person name="Jiang H."/>
            <person name="Wei Q."/>
            <person name="Fang M."/>
            <person name="Yu H."/>
            <person name="Zhu C."/>
            <person name="Cai Y."/>
            <person name="He Y."/>
            <person name="Gan X."/>
            <person name="Zeng H."/>
            <person name="Yu D."/>
            <person name="Zhu Y."/>
            <person name="Jiang H."/>
            <person name="Qiu Q."/>
            <person name="Yang H."/>
            <person name="Zhang Y.E."/>
            <person name="Wang W."/>
            <person name="Zhu M."/>
            <person name="He S."/>
            <person name="Zhang G."/>
        </authorList>
    </citation>
    <scope>NUCLEOTIDE SEQUENCE [LARGE SCALE GENOMIC DNA]</scope>
    <source>
        <strain evidence="5">Bchr_013</strain>
    </source>
</reference>
<dbReference type="Pfam" id="PF00651">
    <property type="entry name" value="BTB"/>
    <property type="match status" value="1"/>
</dbReference>
<feature type="domain" description="BTB" evidence="4">
    <location>
        <begin position="53"/>
        <end position="127"/>
    </location>
</feature>
<gene>
    <name evidence="5" type="primary">Klhl33_1</name>
    <name evidence="5" type="ORF">GTO96_0000187</name>
</gene>
<keyword evidence="2" id="KW-0677">Repeat</keyword>
<evidence type="ECO:0000313" key="5">
    <source>
        <dbReference type="EMBL" id="KAG2462364.1"/>
    </source>
</evidence>
<dbReference type="FunFam" id="1.25.40.420:FF:000001">
    <property type="entry name" value="Kelch-like family member 12"/>
    <property type="match status" value="1"/>
</dbReference>
<dbReference type="InterPro" id="IPR006652">
    <property type="entry name" value="Kelch_1"/>
</dbReference>
<dbReference type="Pfam" id="PF24981">
    <property type="entry name" value="Beta-prop_ATRN-LZTR1"/>
    <property type="match status" value="1"/>
</dbReference>
<dbReference type="InterPro" id="IPR015915">
    <property type="entry name" value="Kelch-typ_b-propeller"/>
</dbReference>
<dbReference type="InterPro" id="IPR011705">
    <property type="entry name" value="BACK"/>
</dbReference>
<comment type="caution">
    <text evidence="5">The sequence shown here is derived from an EMBL/GenBank/DDBJ whole genome shotgun (WGS) entry which is preliminary data.</text>
</comment>
<organism evidence="5 6">
    <name type="scientific">Polypterus senegalus</name>
    <name type="common">Senegal bichir</name>
    <dbReference type="NCBI Taxonomy" id="55291"/>
    <lineage>
        <taxon>Eukaryota</taxon>
        <taxon>Metazoa</taxon>
        <taxon>Chordata</taxon>
        <taxon>Craniata</taxon>
        <taxon>Vertebrata</taxon>
        <taxon>Euteleostomi</taxon>
        <taxon>Actinopterygii</taxon>
        <taxon>Polypteriformes</taxon>
        <taxon>Polypteridae</taxon>
        <taxon>Polypterus</taxon>
    </lineage>
</organism>
<dbReference type="InterPro" id="IPR011333">
    <property type="entry name" value="SKP1/BTB/POZ_sf"/>
</dbReference>
<dbReference type="SMART" id="SM00225">
    <property type="entry name" value="BTB"/>
    <property type="match status" value="2"/>
</dbReference>
<dbReference type="SMART" id="SM00875">
    <property type="entry name" value="BACK"/>
    <property type="match status" value="1"/>
</dbReference>
<dbReference type="Pfam" id="PF21536">
    <property type="entry name" value="BTB_KLHL33"/>
    <property type="match status" value="1"/>
</dbReference>
<name>A0A8X7X756_POLSE</name>
<dbReference type="PROSITE" id="PS50097">
    <property type="entry name" value="BTB"/>
    <property type="match status" value="2"/>
</dbReference>
<dbReference type="SUPFAM" id="SSF54695">
    <property type="entry name" value="POZ domain"/>
    <property type="match status" value="2"/>
</dbReference>
<dbReference type="Gene3D" id="2.120.10.80">
    <property type="entry name" value="Kelch-type beta propeller"/>
    <property type="match status" value="2"/>
</dbReference>
<feature type="region of interest" description="Disordered" evidence="3">
    <location>
        <begin position="1"/>
        <end position="24"/>
    </location>
</feature>
<dbReference type="Gene3D" id="1.25.40.420">
    <property type="match status" value="1"/>
</dbReference>
<proteinExistence type="predicted"/>
<dbReference type="SMART" id="SM00612">
    <property type="entry name" value="Kelch"/>
    <property type="match status" value="5"/>
</dbReference>
<dbReference type="Proteomes" id="UP000886611">
    <property type="component" value="Unassembled WGS sequence"/>
</dbReference>
<feature type="compositionally biased region" description="Polar residues" evidence="3">
    <location>
        <begin position="13"/>
        <end position="23"/>
    </location>
</feature>
<feature type="domain" description="BTB" evidence="4">
    <location>
        <begin position="184"/>
        <end position="251"/>
    </location>
</feature>
<dbReference type="AlphaFoldDB" id="A0A8X7X756"/>
<keyword evidence="1" id="KW-0880">Kelch repeat</keyword>
<dbReference type="Gene3D" id="3.30.710.10">
    <property type="entry name" value="Potassium Channel Kv1.1, Chain A"/>
    <property type="match status" value="2"/>
</dbReference>
<dbReference type="InterPro" id="IPR000210">
    <property type="entry name" value="BTB/POZ_dom"/>
</dbReference>
<dbReference type="PANTHER" id="PTHR45632:SF14">
    <property type="entry name" value="KELCH-LIKE PROTEIN 33"/>
    <property type="match status" value="1"/>
</dbReference>
<evidence type="ECO:0000256" key="3">
    <source>
        <dbReference type="SAM" id="MobiDB-lite"/>
    </source>
</evidence>
<feature type="non-terminal residue" evidence="5">
    <location>
        <position position="740"/>
    </location>
</feature>
<keyword evidence="6" id="KW-1185">Reference proteome</keyword>
<accession>A0A8X7X756</accession>
<evidence type="ECO:0000256" key="1">
    <source>
        <dbReference type="ARBA" id="ARBA00022441"/>
    </source>
</evidence>
<dbReference type="Pfam" id="PF07707">
    <property type="entry name" value="BACK"/>
    <property type="match status" value="1"/>
</dbReference>
<dbReference type="PANTHER" id="PTHR45632">
    <property type="entry name" value="LD33804P"/>
    <property type="match status" value="1"/>
</dbReference>